<sequence>MRSFFSAKSSTKRQQEHAEYDEDSQYDSSDDSTTPHHIANSGSKSKFSSRNPYRQESQKPTSAAMSIDTQQSLEQAAAERKSYGNVEERIPAQVTRFPTAHALKQPDPKWAMKEPAQRHHNSDAASPISENLRTSSPESAASHNRNRLPVTTNLPIRGSKPGKKHSIARKPMNKPAKRVLIAVFGMTGTGKTTFIKTLSGEAADKLRTGHDLESCTQEIETVDFRLDDCNITLVDTPGFVDSKRSDTEILKLIADWLGRSYKDETLLSGIIYLHRISDVRMSGSSIKNLSMFRKLCGGDNMSKVCLVTTMWDKVTDEEGSTRERHLQRSETFWRTMIASGSSIRRHDRGIQSAQEVIRSMLVNKPTTIKLQDEIVSGKTLVETDAGASINEEILKMKKKHEEDLDVLKDEMALAMAQDNKKLQAKLQADHARIVSKLEQQSEQRFQLAQTRINNLERRYKDAANKRERDKQELRASAAKEHELRIAAERRQEQSEQAFAARERERLEQASKAREHELRMTAARERERFEQASLPRERGRFEETPRRRDADAPRPDHNRPNI</sequence>
<dbReference type="EMBL" id="QGMF01000493">
    <property type="protein sequence ID" value="TVY15502.1"/>
    <property type="molecule type" value="Genomic_DNA"/>
</dbReference>
<dbReference type="CDD" id="cd00882">
    <property type="entry name" value="Ras_like_GTPase"/>
    <property type="match status" value="1"/>
</dbReference>
<feature type="compositionally biased region" description="Basic residues" evidence="1">
    <location>
        <begin position="160"/>
        <end position="169"/>
    </location>
</feature>
<dbReference type="Pfam" id="PF01926">
    <property type="entry name" value="MMR_HSR1"/>
    <property type="match status" value="1"/>
</dbReference>
<feature type="compositionally biased region" description="Basic and acidic residues" evidence="1">
    <location>
        <begin position="104"/>
        <end position="122"/>
    </location>
</feature>
<dbReference type="Proteomes" id="UP000469559">
    <property type="component" value="Unassembled WGS sequence"/>
</dbReference>
<dbReference type="GO" id="GO:0005525">
    <property type="term" value="F:GTP binding"/>
    <property type="evidence" value="ECO:0007669"/>
    <property type="project" value="InterPro"/>
</dbReference>
<dbReference type="AlphaFoldDB" id="A0A8T9BB99"/>
<comment type="caution">
    <text evidence="3">The sequence shown here is derived from an EMBL/GenBank/DDBJ whole genome shotgun (WGS) entry which is preliminary data.</text>
</comment>
<accession>A0A8T9BB99</accession>
<evidence type="ECO:0000256" key="1">
    <source>
        <dbReference type="SAM" id="MobiDB-lite"/>
    </source>
</evidence>
<gene>
    <name evidence="3" type="ORF">LARI1_G005745</name>
</gene>
<dbReference type="InterPro" id="IPR027417">
    <property type="entry name" value="P-loop_NTPase"/>
</dbReference>
<feature type="compositionally biased region" description="Basic and acidic residues" evidence="1">
    <location>
        <begin position="500"/>
        <end position="561"/>
    </location>
</feature>
<dbReference type="Gene3D" id="3.40.50.300">
    <property type="entry name" value="P-loop containing nucleotide triphosphate hydrolases"/>
    <property type="match status" value="1"/>
</dbReference>
<feature type="compositionally biased region" description="Acidic residues" evidence="1">
    <location>
        <begin position="19"/>
        <end position="30"/>
    </location>
</feature>
<feature type="domain" description="G" evidence="2">
    <location>
        <begin position="181"/>
        <end position="244"/>
    </location>
</feature>
<feature type="non-terminal residue" evidence="3">
    <location>
        <position position="1"/>
    </location>
</feature>
<evidence type="ECO:0000313" key="3">
    <source>
        <dbReference type="EMBL" id="TVY15502.1"/>
    </source>
</evidence>
<dbReference type="InterPro" id="IPR006073">
    <property type="entry name" value="GTP-bd"/>
</dbReference>
<feature type="compositionally biased region" description="Polar residues" evidence="1">
    <location>
        <begin position="128"/>
        <end position="154"/>
    </location>
</feature>
<keyword evidence="4" id="KW-1185">Reference proteome</keyword>
<feature type="compositionally biased region" description="Basic and acidic residues" evidence="1">
    <location>
        <begin position="77"/>
        <end position="90"/>
    </location>
</feature>
<evidence type="ECO:0000313" key="4">
    <source>
        <dbReference type="Proteomes" id="UP000469559"/>
    </source>
</evidence>
<dbReference type="OrthoDB" id="8954335at2759"/>
<name>A0A8T9BB99_9HELO</name>
<protein>
    <recommendedName>
        <fullName evidence="2">G domain-containing protein</fullName>
    </recommendedName>
</protein>
<feature type="region of interest" description="Disordered" evidence="1">
    <location>
        <begin position="488"/>
        <end position="561"/>
    </location>
</feature>
<proteinExistence type="predicted"/>
<feature type="region of interest" description="Disordered" evidence="1">
    <location>
        <begin position="1"/>
        <end position="169"/>
    </location>
</feature>
<feature type="compositionally biased region" description="Polar residues" evidence="1">
    <location>
        <begin position="40"/>
        <end position="74"/>
    </location>
</feature>
<dbReference type="SUPFAM" id="SSF52540">
    <property type="entry name" value="P-loop containing nucleoside triphosphate hydrolases"/>
    <property type="match status" value="1"/>
</dbReference>
<evidence type="ECO:0000259" key="2">
    <source>
        <dbReference type="Pfam" id="PF01926"/>
    </source>
</evidence>
<reference evidence="3 4" key="1">
    <citation type="submission" date="2018-05" db="EMBL/GenBank/DDBJ databases">
        <title>Whole genome sequencing for identification of molecular markers to develop diagnostic detection tools for the regulated plant pathogen Lachnellula willkommii.</title>
        <authorList>
            <person name="Giroux E."/>
            <person name="Bilodeau G."/>
        </authorList>
    </citation>
    <scope>NUCLEOTIDE SEQUENCE [LARGE SCALE GENOMIC DNA]</scope>
    <source>
        <strain evidence="3 4">CBS 203.66</strain>
    </source>
</reference>
<organism evidence="3 4">
    <name type="scientific">Lachnellula arida</name>
    <dbReference type="NCBI Taxonomy" id="1316785"/>
    <lineage>
        <taxon>Eukaryota</taxon>
        <taxon>Fungi</taxon>
        <taxon>Dikarya</taxon>
        <taxon>Ascomycota</taxon>
        <taxon>Pezizomycotina</taxon>
        <taxon>Leotiomycetes</taxon>
        <taxon>Helotiales</taxon>
        <taxon>Lachnaceae</taxon>
        <taxon>Lachnellula</taxon>
    </lineage>
</organism>